<proteinExistence type="predicted"/>
<feature type="non-terminal residue" evidence="1">
    <location>
        <position position="110"/>
    </location>
</feature>
<sequence>MTSPTATLPPIANVIQASPSIIAAAATTVATQHGNPYASAVYLDQSAYLAHQEKQQVYTNACKATAIAATTYQPCNHFPRLPVSLLPLVPTVCMDPTHRDLGQEAPISTA</sequence>
<evidence type="ECO:0000313" key="2">
    <source>
        <dbReference type="Proteomes" id="UP001140096"/>
    </source>
</evidence>
<dbReference type="Proteomes" id="UP001140096">
    <property type="component" value="Unassembled WGS sequence"/>
</dbReference>
<evidence type="ECO:0000313" key="1">
    <source>
        <dbReference type="EMBL" id="KAJ2810081.1"/>
    </source>
</evidence>
<comment type="caution">
    <text evidence="1">The sequence shown here is derived from an EMBL/GenBank/DDBJ whole genome shotgun (WGS) entry which is preliminary data.</text>
</comment>
<dbReference type="EMBL" id="JANBUP010000810">
    <property type="protein sequence ID" value="KAJ2810081.1"/>
    <property type="molecule type" value="Genomic_DNA"/>
</dbReference>
<reference evidence="1" key="1">
    <citation type="submission" date="2022-07" db="EMBL/GenBank/DDBJ databases">
        <title>Phylogenomic reconstructions and comparative analyses of Kickxellomycotina fungi.</title>
        <authorList>
            <person name="Reynolds N.K."/>
            <person name="Stajich J.E."/>
            <person name="Barry K."/>
            <person name="Grigoriev I.V."/>
            <person name="Crous P."/>
            <person name="Smith M.E."/>
        </authorList>
    </citation>
    <scope>NUCLEOTIDE SEQUENCE</scope>
    <source>
        <strain evidence="1">CBS 102833</strain>
    </source>
</reference>
<organism evidence="1 2">
    <name type="scientific">Coemansia furcata</name>
    <dbReference type="NCBI Taxonomy" id="417177"/>
    <lineage>
        <taxon>Eukaryota</taxon>
        <taxon>Fungi</taxon>
        <taxon>Fungi incertae sedis</taxon>
        <taxon>Zoopagomycota</taxon>
        <taxon>Kickxellomycotina</taxon>
        <taxon>Kickxellomycetes</taxon>
        <taxon>Kickxellales</taxon>
        <taxon>Kickxellaceae</taxon>
        <taxon>Coemansia</taxon>
    </lineage>
</organism>
<name>A0ACC1LID3_9FUNG</name>
<protein>
    <submittedName>
        <fullName evidence="1">Uncharacterized protein</fullName>
    </submittedName>
</protein>
<gene>
    <name evidence="1" type="ORF">H4S07_002878</name>
</gene>
<accession>A0ACC1LID3</accession>
<keyword evidence="2" id="KW-1185">Reference proteome</keyword>